<keyword evidence="2 7" id="KW-0813">Transport</keyword>
<feature type="transmembrane region" description="Helical" evidence="7">
    <location>
        <begin position="589"/>
        <end position="611"/>
    </location>
</feature>
<feature type="transmembrane region" description="Helical" evidence="7">
    <location>
        <begin position="223"/>
        <end position="246"/>
    </location>
</feature>
<comment type="similarity">
    <text evidence="7">Belongs to the inorganic phosphate transporter (PiT) (TC 2.A.20) family.</text>
</comment>
<feature type="transmembrane region" description="Helical" evidence="7">
    <location>
        <begin position="121"/>
        <end position="143"/>
    </location>
</feature>
<comment type="function">
    <text evidence="7">Sodium-phosphate symporter.</text>
</comment>
<dbReference type="AlphaFoldDB" id="A0AAV0Q009"/>
<name>A0AAV0Q009_9ROSI</name>
<evidence type="ECO:0000256" key="7">
    <source>
        <dbReference type="RuleBase" id="RU363058"/>
    </source>
</evidence>
<gene>
    <name evidence="9" type="ORF">LITE_LOCUS40515</name>
</gene>
<feature type="region of interest" description="Disordered" evidence="8">
    <location>
        <begin position="354"/>
        <end position="373"/>
    </location>
</feature>
<dbReference type="PANTHER" id="PTHR11101">
    <property type="entry name" value="PHOSPHATE TRANSPORTER"/>
    <property type="match status" value="1"/>
</dbReference>
<comment type="caution">
    <text evidence="9">The sequence shown here is derived from an EMBL/GenBank/DDBJ whole genome shotgun (WGS) entry which is preliminary data.</text>
</comment>
<keyword evidence="4 7" id="KW-0812">Transmembrane</keyword>
<evidence type="ECO:0000256" key="8">
    <source>
        <dbReference type="SAM" id="MobiDB-lite"/>
    </source>
</evidence>
<feature type="transmembrane region" description="Helical" evidence="7">
    <location>
        <begin position="546"/>
        <end position="569"/>
    </location>
</feature>
<dbReference type="PANTHER" id="PTHR11101:SF89">
    <property type="entry name" value="PHOSPHATE TRANSPORTER"/>
    <property type="match status" value="1"/>
</dbReference>
<organism evidence="9 10">
    <name type="scientific">Linum tenue</name>
    <dbReference type="NCBI Taxonomy" id="586396"/>
    <lineage>
        <taxon>Eukaryota</taxon>
        <taxon>Viridiplantae</taxon>
        <taxon>Streptophyta</taxon>
        <taxon>Embryophyta</taxon>
        <taxon>Tracheophyta</taxon>
        <taxon>Spermatophyta</taxon>
        <taxon>Magnoliopsida</taxon>
        <taxon>eudicotyledons</taxon>
        <taxon>Gunneridae</taxon>
        <taxon>Pentapetalae</taxon>
        <taxon>rosids</taxon>
        <taxon>fabids</taxon>
        <taxon>Malpighiales</taxon>
        <taxon>Linaceae</taxon>
        <taxon>Linum</taxon>
    </lineage>
</organism>
<evidence type="ECO:0000256" key="1">
    <source>
        <dbReference type="ARBA" id="ARBA00004141"/>
    </source>
</evidence>
<evidence type="ECO:0000256" key="6">
    <source>
        <dbReference type="ARBA" id="ARBA00023136"/>
    </source>
</evidence>
<keyword evidence="6 7" id="KW-0472">Membrane</keyword>
<evidence type="ECO:0000256" key="4">
    <source>
        <dbReference type="ARBA" id="ARBA00022692"/>
    </source>
</evidence>
<evidence type="ECO:0000256" key="2">
    <source>
        <dbReference type="ARBA" id="ARBA00022448"/>
    </source>
</evidence>
<dbReference type="Pfam" id="PF01384">
    <property type="entry name" value="PHO4"/>
    <property type="match status" value="1"/>
</dbReference>
<feature type="transmembrane region" description="Helical" evidence="7">
    <location>
        <begin position="258"/>
        <end position="280"/>
    </location>
</feature>
<dbReference type="GO" id="GO:0005315">
    <property type="term" value="F:phosphate transmembrane transporter activity"/>
    <property type="evidence" value="ECO:0007669"/>
    <property type="project" value="InterPro"/>
</dbReference>
<evidence type="ECO:0000313" key="9">
    <source>
        <dbReference type="EMBL" id="CAI0475736.1"/>
    </source>
</evidence>
<reference evidence="9" key="1">
    <citation type="submission" date="2022-08" db="EMBL/GenBank/DDBJ databases">
        <authorList>
            <person name="Gutierrez-Valencia J."/>
        </authorList>
    </citation>
    <scope>NUCLEOTIDE SEQUENCE</scope>
</reference>
<dbReference type="GO" id="GO:0035435">
    <property type="term" value="P:phosphate ion transmembrane transport"/>
    <property type="evidence" value="ECO:0007669"/>
    <property type="project" value="TreeGrafter"/>
</dbReference>
<sequence>MPSREKVTVDLAARVVGNWKETYVWIPILGAFAVVALAFSTGANNIPAPVCTLLVPCFSLSKQVANFMQLSTAVGSGALPLFKATIAAFFIYLPGAALSGSNPINSLFSQFVQDNQPNEAFLMWSMTVVLITAAIWMAMATYFELPVSSQQSMQDALFGTIIGVQGFRYIPIWHKNEYHRFNVVGMAWMVVQWTVAPVVACVCAFCLFTLLKKLVLRHEKGDERILVFLPIGYGIAAGLLCQFVVFEVLRDHLLLNKWVAIGVVALATLIGVLLSLLQIIKDTRGEFDVKDKTLNLNELHKIEIHNLPTSTEAGEAKEDDEKQEVDVEDMLKDFMQMRTLETVYEEEERSIAFSVDSTQQDHDNPSQQSAVSQQSTQLITSFKQLLECKSEQFERKTSFQIIKETALNNSGWRLIKESAKSVICPAVEYDRPTLIRHALAEKYDELEDLFWLLHLVASCIFALIQSSTEIGALAGPYGAIIDVFHHRDKYSGNVAPNDTNNMTWWCRVMGGLVASMGFFFCGWRLTQVLGLKVTYMSNARGMTTQLSAAAAVLIVTRLSLPASCVHAFVGSSVGVGIADNRRNVNWRLVGKLVGGWALTTLFCSGLGYVIFSASIHSPSYVVPETIIIN</sequence>
<keyword evidence="10" id="KW-1185">Reference proteome</keyword>
<feature type="transmembrane region" description="Helical" evidence="7">
    <location>
        <begin position="77"/>
        <end position="101"/>
    </location>
</feature>
<dbReference type="Proteomes" id="UP001154282">
    <property type="component" value="Unassembled WGS sequence"/>
</dbReference>
<dbReference type="EMBL" id="CAMGYJ010000009">
    <property type="protein sequence ID" value="CAI0475736.1"/>
    <property type="molecule type" value="Genomic_DNA"/>
</dbReference>
<evidence type="ECO:0000256" key="3">
    <source>
        <dbReference type="ARBA" id="ARBA00022592"/>
    </source>
</evidence>
<evidence type="ECO:0000256" key="5">
    <source>
        <dbReference type="ARBA" id="ARBA00022989"/>
    </source>
</evidence>
<feature type="transmembrane region" description="Helical" evidence="7">
    <location>
        <begin position="22"/>
        <end position="40"/>
    </location>
</feature>
<accession>A0AAV0Q009</accession>
<dbReference type="GO" id="GO:0016020">
    <property type="term" value="C:membrane"/>
    <property type="evidence" value="ECO:0007669"/>
    <property type="project" value="UniProtKB-SubCell"/>
</dbReference>
<feature type="transmembrane region" description="Helical" evidence="7">
    <location>
        <begin position="186"/>
        <end position="211"/>
    </location>
</feature>
<protein>
    <recommendedName>
        <fullName evidence="7">Phosphate transporter</fullName>
    </recommendedName>
</protein>
<feature type="transmembrane region" description="Helical" evidence="7">
    <location>
        <begin position="502"/>
        <end position="525"/>
    </location>
</feature>
<proteinExistence type="inferred from homology"/>
<keyword evidence="3 7" id="KW-0592">Phosphate transport</keyword>
<comment type="subcellular location">
    <subcellularLocation>
        <location evidence="1 7">Membrane</location>
        <topology evidence="1 7">Multi-pass membrane protein</topology>
    </subcellularLocation>
</comment>
<evidence type="ECO:0000313" key="10">
    <source>
        <dbReference type="Proteomes" id="UP001154282"/>
    </source>
</evidence>
<keyword evidence="5 7" id="KW-1133">Transmembrane helix</keyword>
<dbReference type="InterPro" id="IPR001204">
    <property type="entry name" value="Phos_transporter"/>
</dbReference>